<feature type="repeat" description="WD" evidence="3">
    <location>
        <begin position="414"/>
        <end position="445"/>
    </location>
</feature>
<dbReference type="Gramene" id="OBART07G00610.2">
    <property type="protein sequence ID" value="OBART07G00610.2"/>
    <property type="gene ID" value="OBART07G00610"/>
</dbReference>
<dbReference type="PANTHER" id="PTHR44472">
    <property type="entry name" value="DDB1- AND CUL4-ASSOCIATED FACTOR 4-RELATED"/>
    <property type="match status" value="1"/>
</dbReference>
<reference evidence="5" key="1">
    <citation type="journal article" date="2009" name="Rice">
        <title>De Novo Next Generation Sequencing of Plant Genomes.</title>
        <authorList>
            <person name="Rounsley S."/>
            <person name="Marri P.R."/>
            <person name="Yu Y."/>
            <person name="He R."/>
            <person name="Sisneros N."/>
            <person name="Goicoechea J.L."/>
            <person name="Lee S.J."/>
            <person name="Angelova A."/>
            <person name="Kudrna D."/>
            <person name="Luo M."/>
            <person name="Affourtit J."/>
            <person name="Desany B."/>
            <person name="Knight J."/>
            <person name="Niazi F."/>
            <person name="Egholm M."/>
            <person name="Wing R.A."/>
        </authorList>
    </citation>
    <scope>NUCLEOTIDE SEQUENCE [LARGE SCALE GENOMIC DNA]</scope>
    <source>
        <strain evidence="5">cv. IRGC 105608</strain>
    </source>
</reference>
<evidence type="ECO:0000256" key="2">
    <source>
        <dbReference type="ARBA" id="ARBA00022737"/>
    </source>
</evidence>
<dbReference type="Pfam" id="PF23761">
    <property type="entry name" value="Beta-prop_DCAF4"/>
    <property type="match status" value="1"/>
</dbReference>
<dbReference type="InterPro" id="IPR052254">
    <property type="entry name" value="CUL4-DDB1_E3_ligase_receptor"/>
</dbReference>
<dbReference type="SUPFAM" id="SSF50978">
    <property type="entry name" value="WD40 repeat-like"/>
    <property type="match status" value="1"/>
</dbReference>
<dbReference type="SMART" id="SM00320">
    <property type="entry name" value="WD40"/>
    <property type="match status" value="2"/>
</dbReference>
<dbReference type="PROSITE" id="PS50082">
    <property type="entry name" value="WD_REPEATS_2"/>
    <property type="match status" value="1"/>
</dbReference>
<organism evidence="5">
    <name type="scientific">Oryza barthii</name>
    <dbReference type="NCBI Taxonomy" id="65489"/>
    <lineage>
        <taxon>Eukaryota</taxon>
        <taxon>Viridiplantae</taxon>
        <taxon>Streptophyta</taxon>
        <taxon>Embryophyta</taxon>
        <taxon>Tracheophyta</taxon>
        <taxon>Spermatophyta</taxon>
        <taxon>Magnoliopsida</taxon>
        <taxon>Liliopsida</taxon>
        <taxon>Poales</taxon>
        <taxon>Poaceae</taxon>
        <taxon>BOP clade</taxon>
        <taxon>Oryzoideae</taxon>
        <taxon>Oryzeae</taxon>
        <taxon>Oryzinae</taxon>
        <taxon>Oryza</taxon>
    </lineage>
</organism>
<evidence type="ECO:0000256" key="4">
    <source>
        <dbReference type="SAM" id="MobiDB-lite"/>
    </source>
</evidence>
<feature type="compositionally biased region" description="Low complexity" evidence="4">
    <location>
        <begin position="34"/>
        <end position="44"/>
    </location>
</feature>
<keyword evidence="2" id="KW-0677">Repeat</keyword>
<dbReference type="Gene3D" id="2.130.10.10">
    <property type="entry name" value="YVTN repeat-like/Quinoprotein amine dehydrogenase"/>
    <property type="match status" value="2"/>
</dbReference>
<keyword evidence="6" id="KW-1185">Reference proteome</keyword>
<evidence type="ECO:0000313" key="6">
    <source>
        <dbReference type="Proteomes" id="UP000026960"/>
    </source>
</evidence>
<evidence type="ECO:0000256" key="3">
    <source>
        <dbReference type="PROSITE-ProRule" id="PRU00221"/>
    </source>
</evidence>
<sequence>MAPPPPKVSSDIEAIAELPGFYYDPDKNRYFPIRGPIPGAATRRPAPPPPAQPPPPQAAAAGCRKTARQPELVHAREMYGGGVIFSNKRKSTFMRQCQYAQASQPMVWKYKGTALVADKALEELYVTIQTPIGLKESKVLVTGSMNGIVRLYGLGTAIANIEDEMEFLPEPAWTPLVKQNAPVNSALASIWSSETAFSKFLSRSGESGGSIHIMDLSDTIDVAMGSMNAYGGNIIGNIIPVASFNRTIWTADCNSDGTQAVIGTNSGAAFFDLERRALSWMYHCKSDILSQQFMQSGNVVLCGLRNGSIFPLDVRQKQHNRPTELASPGTARRTIPLTPRRHNRWRNQADNAKSSRAISMSSAVCSLVVLSSDEHYFLGSSMDGSIKLFDLRLIQKGPIQSYAGHINSHTHLPLVVDPSETLLMSGGEDRMVRIWSIKTGEQIFAQSVAGSLFTALCWPESGCDLHNSSLFGVNHSWGAWMGSRDGLFYVHGT</sequence>
<dbReference type="PANTHER" id="PTHR44472:SF1">
    <property type="entry name" value="DDB1 AND CUL4 ASSOCIATED FACTOR 4"/>
    <property type="match status" value="1"/>
</dbReference>
<dbReference type="AlphaFoldDB" id="A0A0D3GLE1"/>
<dbReference type="HOGENOM" id="CLU_543329_0_0_1"/>
<name>A0A0D3GLE1_9ORYZ</name>
<dbReference type="InterPro" id="IPR036322">
    <property type="entry name" value="WD40_repeat_dom_sf"/>
</dbReference>
<keyword evidence="1 3" id="KW-0853">WD repeat</keyword>
<dbReference type="InterPro" id="IPR015943">
    <property type="entry name" value="WD40/YVTN_repeat-like_dom_sf"/>
</dbReference>
<dbReference type="InterPro" id="IPR001680">
    <property type="entry name" value="WD40_rpt"/>
</dbReference>
<proteinExistence type="predicted"/>
<evidence type="ECO:0000256" key="1">
    <source>
        <dbReference type="ARBA" id="ARBA00022574"/>
    </source>
</evidence>
<accession>A0A0D3GLE1</accession>
<feature type="compositionally biased region" description="Pro residues" evidence="4">
    <location>
        <begin position="45"/>
        <end position="57"/>
    </location>
</feature>
<evidence type="ECO:0000313" key="5">
    <source>
        <dbReference type="EnsemblPlants" id="OBART07G00610.2"/>
    </source>
</evidence>
<protein>
    <submittedName>
        <fullName evidence="5">Uncharacterized protein</fullName>
    </submittedName>
</protein>
<reference evidence="5" key="2">
    <citation type="submission" date="2015-03" db="UniProtKB">
        <authorList>
            <consortium name="EnsemblPlants"/>
        </authorList>
    </citation>
    <scope>IDENTIFICATION</scope>
</reference>
<feature type="region of interest" description="Disordered" evidence="4">
    <location>
        <begin position="33"/>
        <end position="67"/>
    </location>
</feature>
<dbReference type="EnsemblPlants" id="OBART07G00610.2">
    <property type="protein sequence ID" value="OBART07G00610.2"/>
    <property type="gene ID" value="OBART07G00610"/>
</dbReference>
<dbReference type="Proteomes" id="UP000026960">
    <property type="component" value="Chromosome 7"/>
</dbReference>